<name>A0AAX4KT45_9TREE</name>
<gene>
    <name evidence="2" type="ORF">V865_007027</name>
</gene>
<evidence type="ECO:0000256" key="1">
    <source>
        <dbReference type="SAM" id="MobiDB-lite"/>
    </source>
</evidence>
<feature type="compositionally biased region" description="Basic and acidic residues" evidence="1">
    <location>
        <begin position="8"/>
        <end position="17"/>
    </location>
</feature>
<evidence type="ECO:0000313" key="2">
    <source>
        <dbReference type="EMBL" id="WWD08913.1"/>
    </source>
</evidence>
<feature type="compositionally biased region" description="Polar residues" evidence="1">
    <location>
        <begin position="85"/>
        <end position="98"/>
    </location>
</feature>
<dbReference type="Proteomes" id="UP001358614">
    <property type="component" value="Chromosome 2"/>
</dbReference>
<reference evidence="2 3" key="1">
    <citation type="submission" date="2024-01" db="EMBL/GenBank/DDBJ databases">
        <title>Comparative genomics of Cryptococcus and Kwoniella reveals pathogenesis evolution and contrasting modes of karyotype evolution via chromosome fusion or intercentromeric recombination.</title>
        <authorList>
            <person name="Coelho M.A."/>
            <person name="David-Palma M."/>
            <person name="Shea T."/>
            <person name="Bowers K."/>
            <person name="McGinley-Smith S."/>
            <person name="Mohammad A.W."/>
            <person name="Gnirke A."/>
            <person name="Yurkov A.M."/>
            <person name="Nowrousian M."/>
            <person name="Sun S."/>
            <person name="Cuomo C.A."/>
            <person name="Heitman J."/>
        </authorList>
    </citation>
    <scope>NUCLEOTIDE SEQUENCE [LARGE SCALE GENOMIC DNA]</scope>
    <source>
        <strain evidence="2 3">PYCC6329</strain>
    </source>
</reference>
<dbReference type="RefSeq" id="XP_066086880.1">
    <property type="nucleotide sequence ID" value="XM_066230783.1"/>
</dbReference>
<accession>A0AAX4KT45</accession>
<feature type="region of interest" description="Disordered" evidence="1">
    <location>
        <begin position="427"/>
        <end position="449"/>
    </location>
</feature>
<feature type="region of interest" description="Disordered" evidence="1">
    <location>
        <begin position="1"/>
        <end position="115"/>
    </location>
</feature>
<dbReference type="AlphaFoldDB" id="A0AAX4KT45"/>
<dbReference type="EMBL" id="CP144090">
    <property type="protein sequence ID" value="WWD08913.1"/>
    <property type="molecule type" value="Genomic_DNA"/>
</dbReference>
<sequence length="563" mass="65452">MPPRHRSRYDSEDDSRWTRTPRRSRNTSSSQCVEEDRSIYPPDPEPLNEPRSYSQYSRSSGESQRDTVEVEVDEDVQRGERVYHQTGTNPSRRTFVENSSRDQPIHNRTGHTDSSTRAYIQPDLVYRPEPGPSVEIPTCRSRRCPMNTTQYERRAPTPSLVELTGHQPGPPGTLSQYSYPAEFRSSSLTSRPIDARTQQPSFHPPFSSSIHSNPRSMHNNRDTELVMFQRDMGIAADPRDQTVIVSRREFSYPDEDGLLFTSPVHFPIVDERGNVEHYKVCEHVTDNGDPNRCKAFHTPVHTSTVSIREIHPEDIHFYSAAIIPRNHRMFTDHPSTSRMITVDHSVTYKQVANQYNSQQLAFARRYKDWIKSDTGKLRMSQERYITLMKDNIRMRDKVLRERKRELEKKITSGDVMSTLQDGLKQYDVDRHQSSSQSSTSIGNSRSYRRLDSARRDLREKLLSVDILASTYVNDLNDRSYMQSKINDLKTEIDYQFGDLRSLSTTSGVTIANQENKLHHSAQKALQQLEDMVNPLAWLREDEERLAKEKRDLRTYYRSLDWMN</sequence>
<evidence type="ECO:0000313" key="3">
    <source>
        <dbReference type="Proteomes" id="UP001358614"/>
    </source>
</evidence>
<protein>
    <submittedName>
        <fullName evidence="2">Uncharacterized protein</fullName>
    </submittedName>
</protein>
<feature type="compositionally biased region" description="Low complexity" evidence="1">
    <location>
        <begin position="51"/>
        <end position="62"/>
    </location>
</feature>
<dbReference type="KEGG" id="ker:91105828"/>
<feature type="region of interest" description="Disordered" evidence="1">
    <location>
        <begin position="198"/>
        <end position="217"/>
    </location>
</feature>
<dbReference type="GeneID" id="91105828"/>
<feature type="compositionally biased region" description="Low complexity" evidence="1">
    <location>
        <begin position="200"/>
        <end position="214"/>
    </location>
</feature>
<organism evidence="2 3">
    <name type="scientific">Kwoniella europaea PYCC6329</name>
    <dbReference type="NCBI Taxonomy" id="1423913"/>
    <lineage>
        <taxon>Eukaryota</taxon>
        <taxon>Fungi</taxon>
        <taxon>Dikarya</taxon>
        <taxon>Basidiomycota</taxon>
        <taxon>Agaricomycotina</taxon>
        <taxon>Tremellomycetes</taxon>
        <taxon>Tremellales</taxon>
        <taxon>Cryptococcaceae</taxon>
        <taxon>Kwoniella</taxon>
    </lineage>
</organism>
<proteinExistence type="predicted"/>
<keyword evidence="3" id="KW-1185">Reference proteome</keyword>
<feature type="compositionally biased region" description="Low complexity" evidence="1">
    <location>
        <begin position="433"/>
        <end position="445"/>
    </location>
</feature>